<dbReference type="UniPathway" id="UPA00148"/>
<dbReference type="EMBL" id="LGSS01000018">
    <property type="protein sequence ID" value="KNF07345.1"/>
    <property type="molecule type" value="Genomic_DNA"/>
</dbReference>
<dbReference type="InterPro" id="IPR012818">
    <property type="entry name" value="CbiE"/>
</dbReference>
<keyword evidence="3 7" id="KW-0489">Methyltransferase</keyword>
<dbReference type="GO" id="GO:0009236">
    <property type="term" value="P:cobalamin biosynthetic process"/>
    <property type="evidence" value="ECO:0007669"/>
    <property type="project" value="UniProtKB-UniPathway"/>
</dbReference>
<dbReference type="Proteomes" id="UP000037267">
    <property type="component" value="Unassembled WGS sequence"/>
</dbReference>
<dbReference type="AlphaFoldDB" id="A0A0L0W7R3"/>
<dbReference type="InterPro" id="IPR050714">
    <property type="entry name" value="Cobalamin_biosynth_MTase"/>
</dbReference>
<dbReference type="PANTHER" id="PTHR43182">
    <property type="entry name" value="COBALT-PRECORRIN-6B C(15)-METHYLTRANSFERASE (DECARBOXYLATING)"/>
    <property type="match status" value="1"/>
</dbReference>
<dbReference type="Gene3D" id="3.40.1010.10">
    <property type="entry name" value="Cobalt-precorrin-4 Transmethylase, Domain 1"/>
    <property type="match status" value="1"/>
</dbReference>
<dbReference type="CDD" id="cd11644">
    <property type="entry name" value="Precorrin-6Y-MT"/>
    <property type="match status" value="1"/>
</dbReference>
<sequence>MIYLVGMGPGDIKSLTLEAVDILKGATKIVSFGRISNTAKEFNSNVISIKRVDEINEFTKKDENLVILASGDPCFFGILDYLKRKEINIDKVIPGISSLQYMMAKVKKSWQDCTFVSLHGRDEGIEKILKSEKSFILTDSRNTPNSISKMLKEKGLKGKLYVGFNLSYENEKIVMVNIGEEVGEDTSLAVVVVENEMD</sequence>
<keyword evidence="2" id="KW-0169">Cobalamin biosynthesis</keyword>
<dbReference type="NCBIfam" id="TIGR02467">
    <property type="entry name" value="CbiE"/>
    <property type="match status" value="1"/>
</dbReference>
<evidence type="ECO:0000259" key="6">
    <source>
        <dbReference type="Pfam" id="PF00590"/>
    </source>
</evidence>
<gene>
    <name evidence="7" type="primary">cbiE</name>
    <name evidence="7" type="ORF">CLPU_18c00270</name>
</gene>
<dbReference type="InterPro" id="IPR014777">
    <property type="entry name" value="4pyrrole_Mease_sub1"/>
</dbReference>
<dbReference type="PATRIC" id="fig|1503.3.peg.780"/>
<comment type="pathway">
    <text evidence="1">Cofactor biosynthesis; adenosylcobalamin biosynthesis.</text>
</comment>
<evidence type="ECO:0000256" key="5">
    <source>
        <dbReference type="ARBA" id="ARBA00022691"/>
    </source>
</evidence>
<dbReference type="GO" id="GO:0008276">
    <property type="term" value="F:protein methyltransferase activity"/>
    <property type="evidence" value="ECO:0007669"/>
    <property type="project" value="InterPro"/>
</dbReference>
<dbReference type="RefSeq" id="WP_200898606.1">
    <property type="nucleotide sequence ID" value="NZ_LGSS01000018.1"/>
</dbReference>
<dbReference type="STRING" id="1503.CLPU_18c00270"/>
<evidence type="ECO:0000256" key="2">
    <source>
        <dbReference type="ARBA" id="ARBA00022573"/>
    </source>
</evidence>
<proteinExistence type="predicted"/>
<protein>
    <submittedName>
        <fullName evidence="7">Precorrin-6y C5,15-methyltransferase, cbiE subunit CbiE</fullName>
        <ecNumber evidence="7">2.1.1.132</ecNumber>
    </submittedName>
</protein>
<dbReference type="EC" id="2.1.1.132" evidence="7"/>
<comment type="caution">
    <text evidence="7">The sequence shown here is derived from an EMBL/GenBank/DDBJ whole genome shotgun (WGS) entry which is preliminary data.</text>
</comment>
<name>A0A0L0W7R3_GOTPU</name>
<dbReference type="PANTHER" id="PTHR43182:SF1">
    <property type="entry name" value="COBALT-PRECORRIN-7 C(5)-METHYLTRANSFERASE"/>
    <property type="match status" value="1"/>
</dbReference>
<dbReference type="Pfam" id="PF00590">
    <property type="entry name" value="TP_methylase"/>
    <property type="match status" value="1"/>
</dbReference>
<dbReference type="InterPro" id="IPR000878">
    <property type="entry name" value="4pyrrol_Mease"/>
</dbReference>
<dbReference type="SUPFAM" id="SSF53790">
    <property type="entry name" value="Tetrapyrrole methylase"/>
    <property type="match status" value="1"/>
</dbReference>
<dbReference type="InterPro" id="IPR014776">
    <property type="entry name" value="4pyrrole_Mease_sub2"/>
</dbReference>
<dbReference type="GO" id="GO:0046025">
    <property type="term" value="F:precorrin-6Y C5,15-methyltransferase (decarboxylating) activity"/>
    <property type="evidence" value="ECO:0007669"/>
    <property type="project" value="UniProtKB-EC"/>
</dbReference>
<keyword evidence="5" id="KW-0949">S-adenosyl-L-methionine</keyword>
<dbReference type="GO" id="GO:0032259">
    <property type="term" value="P:methylation"/>
    <property type="evidence" value="ECO:0007669"/>
    <property type="project" value="UniProtKB-KW"/>
</dbReference>
<feature type="domain" description="Tetrapyrrole methylase" evidence="6">
    <location>
        <begin position="1"/>
        <end position="180"/>
    </location>
</feature>
<keyword evidence="8" id="KW-1185">Reference proteome</keyword>
<keyword evidence="4 7" id="KW-0808">Transferase</keyword>
<evidence type="ECO:0000256" key="1">
    <source>
        <dbReference type="ARBA" id="ARBA00004953"/>
    </source>
</evidence>
<evidence type="ECO:0000313" key="8">
    <source>
        <dbReference type="Proteomes" id="UP000037267"/>
    </source>
</evidence>
<evidence type="ECO:0000256" key="4">
    <source>
        <dbReference type="ARBA" id="ARBA00022679"/>
    </source>
</evidence>
<dbReference type="InterPro" id="IPR035996">
    <property type="entry name" value="4pyrrol_Methylase_sf"/>
</dbReference>
<evidence type="ECO:0000256" key="3">
    <source>
        <dbReference type="ARBA" id="ARBA00022603"/>
    </source>
</evidence>
<reference evidence="8" key="1">
    <citation type="submission" date="2015-07" db="EMBL/GenBank/DDBJ databases">
        <title>Draft genome sequence of the purine-degrading Gottschalkia purinilyticum DSM 1384 (formerly Clostridium purinilyticum).</title>
        <authorList>
            <person name="Poehlein A."/>
            <person name="Schiel-Bengelsdorf B."/>
            <person name="Bengelsdorf F.R."/>
            <person name="Daniel R."/>
            <person name="Duerre P."/>
        </authorList>
    </citation>
    <scope>NUCLEOTIDE SEQUENCE [LARGE SCALE GENOMIC DNA]</scope>
    <source>
        <strain evidence="8">DSM 1384</strain>
    </source>
</reference>
<evidence type="ECO:0000313" key="7">
    <source>
        <dbReference type="EMBL" id="KNF07345.1"/>
    </source>
</evidence>
<dbReference type="Gene3D" id="3.30.950.10">
    <property type="entry name" value="Methyltransferase, Cobalt-precorrin-4 Transmethylase, Domain 2"/>
    <property type="match status" value="1"/>
</dbReference>
<organism evidence="7 8">
    <name type="scientific">Gottschalkia purinilytica</name>
    <name type="common">Clostridium purinilyticum</name>
    <dbReference type="NCBI Taxonomy" id="1503"/>
    <lineage>
        <taxon>Bacteria</taxon>
        <taxon>Bacillati</taxon>
        <taxon>Bacillota</taxon>
        <taxon>Tissierellia</taxon>
        <taxon>Tissierellales</taxon>
        <taxon>Gottschalkiaceae</taxon>
        <taxon>Gottschalkia</taxon>
    </lineage>
</organism>
<accession>A0A0L0W7R3</accession>